<evidence type="ECO:0000313" key="2">
    <source>
        <dbReference type="Proteomes" id="UP000283387"/>
    </source>
</evidence>
<dbReference type="AlphaFoldDB" id="A0A419WB45"/>
<evidence type="ECO:0000313" key="1">
    <source>
        <dbReference type="EMBL" id="RKD92673.1"/>
    </source>
</evidence>
<gene>
    <name evidence="1" type="ORF">BC643_3050</name>
</gene>
<protein>
    <recommendedName>
        <fullName evidence="3">Acetyltransferase (GNAT) family protein</fullName>
    </recommendedName>
</protein>
<dbReference type="RefSeq" id="WP_120273862.1">
    <property type="nucleotide sequence ID" value="NZ_RAPN01000001.1"/>
</dbReference>
<comment type="caution">
    <text evidence="1">The sequence shown here is derived from an EMBL/GenBank/DDBJ whole genome shotgun (WGS) entry which is preliminary data.</text>
</comment>
<accession>A0A419WB45</accession>
<keyword evidence="2" id="KW-1185">Reference proteome</keyword>
<name>A0A419WB45_9BACT</name>
<dbReference type="OrthoDB" id="1113003at2"/>
<sequence>MSNIEISYLRYDEVDTDKWDLCLANSPNALVYAQSWYLDKLCPEWDALVVGDYKYIMPLTFRKKYGFRYLYQPLYCQQLGIFPTPTKEISEAFYRKAMSLFSFAQIHLNAMNLPVPDMQVEVRYNLLLGLQESYPELASRFSDHTVRKLKKASHNRLNFIHGLSLKEYLDFKKEHSAVKLSKQDLMCLHHLLAFSLSRNLGEVYGVYDRKNKLCAAAFFVRYQKRVTFVNAATSPEGRELNAMYYLIDQFIFQHAGKDYLLDFEGSMIEGIARLYKGFGASPETYYYLSWNNLPVWAKWLKR</sequence>
<reference evidence="1 2" key="1">
    <citation type="submission" date="2018-09" db="EMBL/GenBank/DDBJ databases">
        <title>Genomic Encyclopedia of Archaeal and Bacterial Type Strains, Phase II (KMG-II): from individual species to whole genera.</title>
        <authorList>
            <person name="Goeker M."/>
        </authorList>
    </citation>
    <scope>NUCLEOTIDE SEQUENCE [LARGE SCALE GENOMIC DNA]</scope>
    <source>
        <strain evidence="1 2">DSM 27148</strain>
    </source>
</reference>
<organism evidence="1 2">
    <name type="scientific">Mangrovibacterium diazotrophicum</name>
    <dbReference type="NCBI Taxonomy" id="1261403"/>
    <lineage>
        <taxon>Bacteria</taxon>
        <taxon>Pseudomonadati</taxon>
        <taxon>Bacteroidota</taxon>
        <taxon>Bacteroidia</taxon>
        <taxon>Marinilabiliales</taxon>
        <taxon>Prolixibacteraceae</taxon>
        <taxon>Mangrovibacterium</taxon>
    </lineage>
</organism>
<evidence type="ECO:0008006" key="3">
    <source>
        <dbReference type="Google" id="ProtNLM"/>
    </source>
</evidence>
<dbReference type="InterPro" id="IPR016181">
    <property type="entry name" value="Acyl_CoA_acyltransferase"/>
</dbReference>
<dbReference type="SUPFAM" id="SSF55729">
    <property type="entry name" value="Acyl-CoA N-acyltransferases (Nat)"/>
    <property type="match status" value="1"/>
</dbReference>
<proteinExistence type="predicted"/>
<dbReference type="Gene3D" id="3.40.630.30">
    <property type="match status" value="1"/>
</dbReference>
<dbReference type="EMBL" id="RAPN01000001">
    <property type="protein sequence ID" value="RKD92673.1"/>
    <property type="molecule type" value="Genomic_DNA"/>
</dbReference>
<dbReference type="Proteomes" id="UP000283387">
    <property type="component" value="Unassembled WGS sequence"/>
</dbReference>